<protein>
    <submittedName>
        <fullName evidence="1">Uncharacterized protein</fullName>
    </submittedName>
</protein>
<evidence type="ECO:0000313" key="1">
    <source>
        <dbReference type="EMBL" id="KAF9489902.1"/>
    </source>
</evidence>
<comment type="caution">
    <text evidence="1">The sequence shown here is derived from an EMBL/GenBank/DDBJ whole genome shotgun (WGS) entry which is preliminary data.</text>
</comment>
<proteinExistence type="predicted"/>
<organism evidence="1 2">
    <name type="scientific">Pleurotus eryngii</name>
    <name type="common">Boletus of the steppes</name>
    <dbReference type="NCBI Taxonomy" id="5323"/>
    <lineage>
        <taxon>Eukaryota</taxon>
        <taxon>Fungi</taxon>
        <taxon>Dikarya</taxon>
        <taxon>Basidiomycota</taxon>
        <taxon>Agaricomycotina</taxon>
        <taxon>Agaricomycetes</taxon>
        <taxon>Agaricomycetidae</taxon>
        <taxon>Agaricales</taxon>
        <taxon>Pleurotineae</taxon>
        <taxon>Pleurotaceae</taxon>
        <taxon>Pleurotus</taxon>
    </lineage>
</organism>
<keyword evidence="2" id="KW-1185">Reference proteome</keyword>
<gene>
    <name evidence="1" type="ORF">BDN71DRAFT_1455307</name>
</gene>
<dbReference type="AlphaFoldDB" id="A0A9P5ZM28"/>
<accession>A0A9P5ZM28</accession>
<name>A0A9P5ZM28_PLEER</name>
<dbReference type="Proteomes" id="UP000807025">
    <property type="component" value="Unassembled WGS sequence"/>
</dbReference>
<sequence length="59" mass="6668">MTTCRIVKEARERIEWAQIYSGATRRESDLLNFVANSLDPTLTADTVDTYALVDFSQQG</sequence>
<dbReference type="EMBL" id="MU154655">
    <property type="protein sequence ID" value="KAF9489902.1"/>
    <property type="molecule type" value="Genomic_DNA"/>
</dbReference>
<reference evidence="1" key="1">
    <citation type="submission" date="2020-11" db="EMBL/GenBank/DDBJ databases">
        <authorList>
            <consortium name="DOE Joint Genome Institute"/>
            <person name="Ahrendt S."/>
            <person name="Riley R."/>
            <person name="Andreopoulos W."/>
            <person name="Labutti K."/>
            <person name="Pangilinan J."/>
            <person name="Ruiz-Duenas F.J."/>
            <person name="Barrasa J.M."/>
            <person name="Sanchez-Garcia M."/>
            <person name="Camarero S."/>
            <person name="Miyauchi S."/>
            <person name="Serrano A."/>
            <person name="Linde D."/>
            <person name="Babiker R."/>
            <person name="Drula E."/>
            <person name="Ayuso-Fernandez I."/>
            <person name="Pacheco R."/>
            <person name="Padilla G."/>
            <person name="Ferreira P."/>
            <person name="Barriuso J."/>
            <person name="Kellner H."/>
            <person name="Castanera R."/>
            <person name="Alfaro M."/>
            <person name="Ramirez L."/>
            <person name="Pisabarro A.G."/>
            <person name="Kuo A."/>
            <person name="Tritt A."/>
            <person name="Lipzen A."/>
            <person name="He G."/>
            <person name="Yan M."/>
            <person name="Ng V."/>
            <person name="Cullen D."/>
            <person name="Martin F."/>
            <person name="Rosso M.-N."/>
            <person name="Henrissat B."/>
            <person name="Hibbett D."/>
            <person name="Martinez A.T."/>
            <person name="Grigoriev I.V."/>
        </authorList>
    </citation>
    <scope>NUCLEOTIDE SEQUENCE</scope>
    <source>
        <strain evidence="1">ATCC 90797</strain>
    </source>
</reference>
<evidence type="ECO:0000313" key="2">
    <source>
        <dbReference type="Proteomes" id="UP000807025"/>
    </source>
</evidence>